<feature type="binding site" description="covalent" evidence="13">
    <location>
        <position position="44"/>
    </location>
    <ligand>
        <name>heme</name>
        <dbReference type="ChEBI" id="CHEBI:30413"/>
        <label>1</label>
    </ligand>
</feature>
<feature type="binding site" description="axial binding residue" evidence="14">
    <location>
        <position position="78"/>
    </location>
    <ligand>
        <name>heme</name>
        <dbReference type="ChEBI" id="CHEBI:30413"/>
        <label>2</label>
    </ligand>
    <ligandPart>
        <name>Fe</name>
        <dbReference type="ChEBI" id="CHEBI:18248"/>
    </ligandPart>
</feature>
<keyword evidence="4" id="KW-1003">Cell membrane</keyword>
<feature type="binding site" description="covalent" evidence="13">
    <location>
        <position position="169"/>
    </location>
    <ligand>
        <name>heme</name>
        <dbReference type="ChEBI" id="CHEBI:30413"/>
        <label>4</label>
    </ligand>
</feature>
<proteinExistence type="inferred from homology"/>
<evidence type="ECO:0000256" key="14">
    <source>
        <dbReference type="PIRSR" id="PIRSR000013-2"/>
    </source>
</evidence>
<evidence type="ECO:0000256" key="8">
    <source>
        <dbReference type="ARBA" id="ARBA00022982"/>
    </source>
</evidence>
<feature type="binding site" description="axial binding residue" evidence="14">
    <location>
        <position position="50"/>
    </location>
    <ligand>
        <name>heme</name>
        <dbReference type="ChEBI" id="CHEBI:30413"/>
        <label>1</label>
    </ligand>
    <ligandPart>
        <name>Fe</name>
        <dbReference type="ChEBI" id="CHEBI:18248"/>
    </ligandPart>
</feature>
<feature type="binding site" description="axial binding residue" evidence="14">
    <location>
        <position position="170"/>
    </location>
    <ligand>
        <name>heme</name>
        <dbReference type="ChEBI" id="CHEBI:30413"/>
        <label>4</label>
    </ligand>
    <ligandPart>
        <name>Fe</name>
        <dbReference type="ChEBI" id="CHEBI:18248"/>
    </ligandPart>
</feature>
<reference evidence="17 18" key="1">
    <citation type="submission" date="2019-08" db="EMBL/GenBank/DDBJ databases">
        <title>Parahaliea maris sp. nov., isolated from the surface seawater.</title>
        <authorList>
            <person name="Liu Y."/>
        </authorList>
    </citation>
    <scope>NUCLEOTIDE SEQUENCE [LARGE SCALE GENOMIC DNA]</scope>
    <source>
        <strain evidence="17 18">HSLHS9</strain>
    </source>
</reference>
<feature type="binding site" description="covalent" evidence="13">
    <location>
        <position position="166"/>
    </location>
    <ligand>
        <name>heme</name>
        <dbReference type="ChEBI" id="CHEBI:30413"/>
        <label>4</label>
    </ligand>
</feature>
<gene>
    <name evidence="17" type="ORF">FV139_06835</name>
</gene>
<keyword evidence="7 12" id="KW-0479">Metal-binding</keyword>
<dbReference type="GO" id="GO:0009061">
    <property type="term" value="P:anaerobic respiration"/>
    <property type="evidence" value="ECO:0007669"/>
    <property type="project" value="TreeGrafter"/>
</dbReference>
<dbReference type="InterPro" id="IPR036280">
    <property type="entry name" value="Multihaem_cyt_sf"/>
</dbReference>
<keyword evidence="11 15" id="KW-0472">Membrane</keyword>
<evidence type="ECO:0000256" key="15">
    <source>
        <dbReference type="SAM" id="Phobius"/>
    </source>
</evidence>
<dbReference type="Proteomes" id="UP000321039">
    <property type="component" value="Unassembled WGS sequence"/>
</dbReference>
<organism evidence="17 18">
    <name type="scientific">Parahaliea maris</name>
    <dbReference type="NCBI Taxonomy" id="2716870"/>
    <lineage>
        <taxon>Bacteria</taxon>
        <taxon>Pseudomonadati</taxon>
        <taxon>Pseudomonadota</taxon>
        <taxon>Gammaproteobacteria</taxon>
        <taxon>Cellvibrionales</taxon>
        <taxon>Halieaceae</taxon>
        <taxon>Parahaliea</taxon>
    </lineage>
</organism>
<comment type="PTM">
    <text evidence="12">Binds 4 heme groups per subunit.</text>
</comment>
<feature type="binding site" description="covalent" evidence="13">
    <location>
        <position position="74"/>
    </location>
    <ligand>
        <name>heme</name>
        <dbReference type="ChEBI" id="CHEBI:30413"/>
        <label>2</label>
    </ligand>
</feature>
<dbReference type="GO" id="GO:0046872">
    <property type="term" value="F:metal ion binding"/>
    <property type="evidence" value="ECO:0007669"/>
    <property type="project" value="UniProtKB-KW"/>
</dbReference>
<accession>A0A5C9A7A2</accession>
<dbReference type="AlphaFoldDB" id="A0A5C9A7A2"/>
<feature type="domain" description="NapC/NirT cytochrome c N-terminal" evidence="16">
    <location>
        <begin position="7"/>
        <end position="176"/>
    </location>
</feature>
<evidence type="ECO:0000256" key="12">
    <source>
        <dbReference type="PIRNR" id="PIRNR000013"/>
    </source>
</evidence>
<evidence type="ECO:0000256" key="13">
    <source>
        <dbReference type="PIRSR" id="PIRSR000013-1"/>
    </source>
</evidence>
<evidence type="ECO:0000256" key="9">
    <source>
        <dbReference type="ARBA" id="ARBA00022989"/>
    </source>
</evidence>
<evidence type="ECO:0000256" key="7">
    <source>
        <dbReference type="ARBA" id="ARBA00022723"/>
    </source>
</evidence>
<feature type="binding site" description="axial binding residue" evidence="14">
    <location>
        <position position="138"/>
    </location>
    <ligand>
        <name>heme</name>
        <dbReference type="ChEBI" id="CHEBI:30413"/>
        <label>3</label>
    </ligand>
    <ligandPart>
        <name>Fe</name>
        <dbReference type="ChEBI" id="CHEBI:18248"/>
    </ligandPart>
</feature>
<dbReference type="PIRSF" id="PIRSF000013">
    <property type="entry name" value="4_hem_cytochrm_NapC"/>
    <property type="match status" value="1"/>
</dbReference>
<evidence type="ECO:0000313" key="18">
    <source>
        <dbReference type="Proteomes" id="UP000321039"/>
    </source>
</evidence>
<evidence type="ECO:0000256" key="6">
    <source>
        <dbReference type="ARBA" id="ARBA00022692"/>
    </source>
</evidence>
<keyword evidence="6 15" id="KW-0812">Transmembrane</keyword>
<dbReference type="InterPro" id="IPR051174">
    <property type="entry name" value="Cytochrome_c-type_ET"/>
</dbReference>
<name>A0A5C9A7A2_9GAMM</name>
<keyword evidence="5 12" id="KW-0349">Heme</keyword>
<comment type="similarity">
    <text evidence="2">Belongs to the NapC/NirT/NrfH family.</text>
</comment>
<feature type="binding site" description="covalent" evidence="13">
    <location>
        <position position="47"/>
    </location>
    <ligand>
        <name>heme</name>
        <dbReference type="ChEBI" id="CHEBI:30413"/>
        <label>1</label>
    </ligand>
</feature>
<evidence type="ECO:0000256" key="2">
    <source>
        <dbReference type="ARBA" id="ARBA00007395"/>
    </source>
</evidence>
<dbReference type="PANTHER" id="PTHR30333:SF3">
    <property type="entry name" value="CYTOCHROME C-TYPE PROTEIN TORY"/>
    <property type="match status" value="1"/>
</dbReference>
<keyword evidence="8 12" id="KW-0249">Electron transport</keyword>
<keyword evidence="10 12" id="KW-0408">Iron</keyword>
<evidence type="ECO:0000256" key="5">
    <source>
        <dbReference type="ARBA" id="ARBA00022617"/>
    </source>
</evidence>
<evidence type="ECO:0000313" key="17">
    <source>
        <dbReference type="EMBL" id="TXS95904.1"/>
    </source>
</evidence>
<dbReference type="FunFam" id="1.10.3820.10:FF:000001">
    <property type="entry name" value="Cytochrome c-type protein"/>
    <property type="match status" value="1"/>
</dbReference>
<sequence>MRGLLRPSAKYSVLALVGAGLVLGVVGVLGFNATMHATNTEAFCTSCHEMGSNPFPQLQETTHFSNPSGVHASCSDCHVPKEFVPKMIRKIQASREVWGHFTGVIDTPEKYAAHAPAMKAREVARLKANNSQECRNCHEVERMLETSQTAKARKYHLSMESQGKTCIDCHAGIAHPRNLPGVAASH</sequence>
<dbReference type="GO" id="GO:0020037">
    <property type="term" value="F:heme binding"/>
    <property type="evidence" value="ECO:0007669"/>
    <property type="project" value="InterPro"/>
</dbReference>
<dbReference type="EMBL" id="VRZA01000002">
    <property type="protein sequence ID" value="TXS95904.1"/>
    <property type="molecule type" value="Genomic_DNA"/>
</dbReference>
<dbReference type="PANTHER" id="PTHR30333">
    <property type="entry name" value="CYTOCHROME C-TYPE PROTEIN"/>
    <property type="match status" value="1"/>
</dbReference>
<dbReference type="SUPFAM" id="SSF48695">
    <property type="entry name" value="Multiheme cytochromes"/>
    <property type="match status" value="1"/>
</dbReference>
<dbReference type="GO" id="GO:0009055">
    <property type="term" value="F:electron transfer activity"/>
    <property type="evidence" value="ECO:0007669"/>
    <property type="project" value="TreeGrafter"/>
</dbReference>
<feature type="binding site" description="axial binding residue" evidence="14">
    <location>
        <position position="96"/>
    </location>
    <ligand>
        <name>heme</name>
        <dbReference type="ChEBI" id="CHEBI:30413"/>
        <label>1</label>
    </ligand>
    <ligandPart>
        <name>Fe</name>
        <dbReference type="ChEBI" id="CHEBI:18248"/>
    </ligandPart>
</feature>
<evidence type="ECO:0000256" key="3">
    <source>
        <dbReference type="ARBA" id="ARBA00022448"/>
    </source>
</evidence>
<feature type="transmembrane region" description="Helical" evidence="15">
    <location>
        <begin position="12"/>
        <end position="31"/>
    </location>
</feature>
<evidence type="ECO:0000259" key="16">
    <source>
        <dbReference type="Pfam" id="PF03264"/>
    </source>
</evidence>
<dbReference type="InterPro" id="IPR038266">
    <property type="entry name" value="NapC/NirT_cytc_sf"/>
</dbReference>
<keyword evidence="3 12" id="KW-0813">Transport</keyword>
<feature type="binding site" description="covalent" evidence="13">
    <location>
        <position position="134"/>
    </location>
    <ligand>
        <name>heme</name>
        <dbReference type="ChEBI" id="CHEBI:30413"/>
        <label>3</label>
    </ligand>
</feature>
<evidence type="ECO:0000256" key="11">
    <source>
        <dbReference type="ARBA" id="ARBA00023136"/>
    </source>
</evidence>
<comment type="cofactor">
    <cofactor evidence="13">
        <name>heme</name>
        <dbReference type="ChEBI" id="CHEBI:30413"/>
    </cofactor>
    <text evidence="13">Binds 4 heme groups per subunit.</text>
</comment>
<feature type="binding site" description="covalent" evidence="13">
    <location>
        <position position="137"/>
    </location>
    <ligand>
        <name>heme</name>
        <dbReference type="ChEBI" id="CHEBI:30413"/>
        <label>3</label>
    </ligand>
</feature>
<comment type="caution">
    <text evidence="17">The sequence shown here is derived from an EMBL/GenBank/DDBJ whole genome shotgun (WGS) entry which is preliminary data.</text>
</comment>
<evidence type="ECO:0000256" key="1">
    <source>
        <dbReference type="ARBA" id="ARBA00004162"/>
    </source>
</evidence>
<comment type="subcellular location">
    <subcellularLocation>
        <location evidence="1">Cell membrane</location>
        <topology evidence="1">Single-pass membrane protein</topology>
    </subcellularLocation>
</comment>
<feature type="binding site" description="covalent" evidence="13">
    <location>
        <position position="77"/>
    </location>
    <ligand>
        <name>heme</name>
        <dbReference type="ChEBI" id="CHEBI:30413"/>
        <label>2</label>
    </ligand>
</feature>
<evidence type="ECO:0000256" key="10">
    <source>
        <dbReference type="ARBA" id="ARBA00023004"/>
    </source>
</evidence>
<evidence type="ECO:0000256" key="4">
    <source>
        <dbReference type="ARBA" id="ARBA00022475"/>
    </source>
</evidence>
<dbReference type="GO" id="GO:0019333">
    <property type="term" value="P:denitrification pathway"/>
    <property type="evidence" value="ECO:0007669"/>
    <property type="project" value="InterPro"/>
</dbReference>
<protein>
    <recommendedName>
        <fullName evidence="12">Cytochrome c-type protein</fullName>
    </recommendedName>
</protein>
<dbReference type="Pfam" id="PF03264">
    <property type="entry name" value="Cytochrom_NNT"/>
    <property type="match status" value="1"/>
</dbReference>
<keyword evidence="18" id="KW-1185">Reference proteome</keyword>
<feature type="binding site" description="axial binding residue" evidence="14">
    <location>
        <position position="175"/>
    </location>
    <ligand>
        <name>heme</name>
        <dbReference type="ChEBI" id="CHEBI:30413"/>
        <label>2</label>
    </ligand>
    <ligandPart>
        <name>Fe</name>
        <dbReference type="ChEBI" id="CHEBI:18248"/>
    </ligandPart>
</feature>
<dbReference type="InterPro" id="IPR005126">
    <property type="entry name" value="NapC/NirT_cyt_c_N"/>
</dbReference>
<keyword evidence="9 15" id="KW-1133">Transmembrane helix</keyword>
<dbReference type="Gene3D" id="1.10.3820.10">
    <property type="entry name" value="Di-heme elbow motif domain"/>
    <property type="match status" value="1"/>
</dbReference>
<dbReference type="InterPro" id="IPR024717">
    <property type="entry name" value="NapC/NirT/NrfH"/>
</dbReference>
<dbReference type="GO" id="GO:0005886">
    <property type="term" value="C:plasma membrane"/>
    <property type="evidence" value="ECO:0007669"/>
    <property type="project" value="UniProtKB-SubCell"/>
</dbReference>